<sequence length="450" mass="49623">MAPSTTQQILHENKSRETSTITALALNQRALSDVSCLVDFKNLERLDLGFNILSSIEGLGSCVNLKWLSVSQNKLKSLKGIEGLSKLTVLNAARNKLTSMDEVMSLVSLRALILNDNEISSVCRLDLLKDLNTLVLSRNPLRNVGDSLVKAKSIAKLSLSNCQLESIGSSFKSLLYLKEVRLAHNEITVLPAELASNIKLQNLDLGNNCITRSSDLKVLSSLHNLRHLNLQGNPIAEKNTSAKKVVELYYFVSLTSVSPDLSCIIKKLVPKLLTFNNKPLERSQGNENSKTNHANETKEKKEVKGETHKQNENISRKRSSSHNKDSPLYDAEVPDVDREVDLKWSKPNKASKKDISHGCENPKNDGESKQDPIDDVETPSMELISPHRMVHSEGSIRKKIDKEDVKDNKPCGQVAVVLYTKRKKAMGNSALPSLSSSAEVGNGGPSTWDA</sequence>
<dbReference type="PANTHER" id="PTHR46652:SF7">
    <property type="entry name" value="LEUCINE-RICH REPEAT AND IQ DOMAIN-CONTAINING PROTEIN 1"/>
    <property type="match status" value="1"/>
</dbReference>
<dbReference type="EMBL" id="JACGCM010000669">
    <property type="protein sequence ID" value="KAF6169213.1"/>
    <property type="molecule type" value="Genomic_DNA"/>
</dbReference>
<feature type="compositionally biased region" description="Basic and acidic residues" evidence="3">
    <location>
        <begin position="351"/>
        <end position="372"/>
    </location>
</feature>
<feature type="region of interest" description="Disordered" evidence="3">
    <location>
        <begin position="279"/>
        <end position="406"/>
    </location>
</feature>
<dbReference type="PANTHER" id="PTHR46652">
    <property type="entry name" value="LEUCINE-RICH REPEAT AND IQ DOMAIN-CONTAINING PROTEIN 1-RELATED"/>
    <property type="match status" value="1"/>
</dbReference>
<protein>
    <submittedName>
        <fullName evidence="4">Uncharacterized protein</fullName>
    </submittedName>
</protein>
<dbReference type="AlphaFoldDB" id="A0A7J7NQ38"/>
<comment type="caution">
    <text evidence="4">The sequence shown here is derived from an EMBL/GenBank/DDBJ whole genome shotgun (WGS) entry which is preliminary data.</text>
</comment>
<feature type="region of interest" description="Disordered" evidence="3">
    <location>
        <begin position="427"/>
        <end position="450"/>
    </location>
</feature>
<feature type="compositionally biased region" description="Polar residues" evidence="3">
    <location>
        <begin position="283"/>
        <end position="292"/>
    </location>
</feature>
<reference evidence="4 5" key="1">
    <citation type="journal article" date="2020" name="IScience">
        <title>Genome Sequencing of the Endangered Kingdonia uniflora (Circaeasteraceae, Ranunculales) Reveals Potential Mechanisms of Evolutionary Specialization.</title>
        <authorList>
            <person name="Sun Y."/>
            <person name="Deng T."/>
            <person name="Zhang A."/>
            <person name="Moore M.J."/>
            <person name="Landis J.B."/>
            <person name="Lin N."/>
            <person name="Zhang H."/>
            <person name="Zhang X."/>
            <person name="Huang J."/>
            <person name="Zhang X."/>
            <person name="Sun H."/>
            <person name="Wang H."/>
        </authorList>
    </citation>
    <scope>NUCLEOTIDE SEQUENCE [LARGE SCALE GENOMIC DNA]</scope>
    <source>
        <strain evidence="4">TB1705</strain>
        <tissue evidence="4">Leaf</tissue>
    </source>
</reference>
<dbReference type="SMART" id="SM00369">
    <property type="entry name" value="LRR_TYP"/>
    <property type="match status" value="5"/>
</dbReference>
<evidence type="ECO:0000313" key="4">
    <source>
        <dbReference type="EMBL" id="KAF6169213.1"/>
    </source>
</evidence>
<keyword evidence="5" id="KW-1185">Reference proteome</keyword>
<feature type="compositionally biased region" description="Polar residues" evidence="3">
    <location>
        <begin position="430"/>
        <end position="439"/>
    </location>
</feature>
<organism evidence="4 5">
    <name type="scientific">Kingdonia uniflora</name>
    <dbReference type="NCBI Taxonomy" id="39325"/>
    <lineage>
        <taxon>Eukaryota</taxon>
        <taxon>Viridiplantae</taxon>
        <taxon>Streptophyta</taxon>
        <taxon>Embryophyta</taxon>
        <taxon>Tracheophyta</taxon>
        <taxon>Spermatophyta</taxon>
        <taxon>Magnoliopsida</taxon>
        <taxon>Ranunculales</taxon>
        <taxon>Circaeasteraceae</taxon>
        <taxon>Kingdonia</taxon>
    </lineage>
</organism>
<keyword evidence="1" id="KW-0433">Leucine-rich repeat</keyword>
<dbReference type="PROSITE" id="PS51450">
    <property type="entry name" value="LRR"/>
    <property type="match status" value="4"/>
</dbReference>
<evidence type="ECO:0000313" key="5">
    <source>
        <dbReference type="Proteomes" id="UP000541444"/>
    </source>
</evidence>
<dbReference type="Pfam" id="PF13855">
    <property type="entry name" value="LRR_8"/>
    <property type="match status" value="1"/>
</dbReference>
<dbReference type="Proteomes" id="UP000541444">
    <property type="component" value="Unassembled WGS sequence"/>
</dbReference>
<dbReference type="SUPFAM" id="SSF52058">
    <property type="entry name" value="L domain-like"/>
    <property type="match status" value="1"/>
</dbReference>
<dbReference type="InterPro" id="IPR003591">
    <property type="entry name" value="Leu-rich_rpt_typical-subtyp"/>
</dbReference>
<feature type="compositionally biased region" description="Basic and acidic residues" evidence="3">
    <location>
        <begin position="293"/>
        <end position="315"/>
    </location>
</feature>
<dbReference type="Gene3D" id="3.80.10.10">
    <property type="entry name" value="Ribonuclease Inhibitor"/>
    <property type="match status" value="2"/>
</dbReference>
<evidence type="ECO:0000256" key="1">
    <source>
        <dbReference type="ARBA" id="ARBA00022614"/>
    </source>
</evidence>
<dbReference type="InterPro" id="IPR050836">
    <property type="entry name" value="SDS22/Internalin_LRR"/>
</dbReference>
<accession>A0A7J7NQ38</accession>
<gene>
    <name evidence="4" type="ORF">GIB67_013643</name>
</gene>
<dbReference type="InterPro" id="IPR001611">
    <property type="entry name" value="Leu-rich_rpt"/>
</dbReference>
<keyword evidence="2" id="KW-0677">Repeat</keyword>
<evidence type="ECO:0000256" key="3">
    <source>
        <dbReference type="SAM" id="MobiDB-lite"/>
    </source>
</evidence>
<dbReference type="OrthoDB" id="1517790at2759"/>
<feature type="compositionally biased region" description="Basic and acidic residues" evidence="3">
    <location>
        <begin position="335"/>
        <end position="344"/>
    </location>
</feature>
<proteinExistence type="predicted"/>
<dbReference type="InterPro" id="IPR032675">
    <property type="entry name" value="LRR_dom_sf"/>
</dbReference>
<name>A0A7J7NQ38_9MAGN</name>
<evidence type="ECO:0000256" key="2">
    <source>
        <dbReference type="ARBA" id="ARBA00022737"/>
    </source>
</evidence>
<feature type="compositionally biased region" description="Basic and acidic residues" evidence="3">
    <location>
        <begin position="390"/>
        <end position="406"/>
    </location>
</feature>
<dbReference type="SMART" id="SM00365">
    <property type="entry name" value="LRR_SD22"/>
    <property type="match status" value="5"/>
</dbReference>